<dbReference type="PANTHER" id="PTHR38590:SF1">
    <property type="entry name" value="BLL0828 PROTEIN"/>
    <property type="match status" value="1"/>
</dbReference>
<dbReference type="PANTHER" id="PTHR38590">
    <property type="entry name" value="BLL0828 PROTEIN"/>
    <property type="match status" value="1"/>
</dbReference>
<evidence type="ECO:0000313" key="3">
    <source>
        <dbReference type="EMBL" id="KLI64710.1"/>
    </source>
</evidence>
<proteinExistence type="predicted"/>
<comment type="caution">
    <text evidence="3">The sequence shown here is derived from an EMBL/GenBank/DDBJ whole genome shotgun (WGS) entry which is preliminary data.</text>
</comment>
<keyword evidence="4" id="KW-1185">Reference proteome</keyword>
<feature type="domain" description="DUF559" evidence="2">
    <location>
        <begin position="38"/>
        <end position="138"/>
    </location>
</feature>
<dbReference type="OrthoDB" id="9798754at2"/>
<dbReference type="STRING" id="874156.GCA_001021555_00474"/>
<dbReference type="PATRIC" id="fig|874156.12.peg.837"/>
<dbReference type="InterPro" id="IPR047216">
    <property type="entry name" value="Endonuclease_DUF559_bact"/>
</dbReference>
<evidence type="ECO:0000313" key="4">
    <source>
        <dbReference type="Proteomes" id="UP000053455"/>
    </source>
</evidence>
<dbReference type="EMBL" id="LBHU01000001">
    <property type="protein sequence ID" value="KLI64710.1"/>
    <property type="molecule type" value="Genomic_DNA"/>
</dbReference>
<dbReference type="RefSeq" id="WP_047092575.1">
    <property type="nucleotide sequence ID" value="NZ_LBHU01000001.1"/>
</dbReference>
<dbReference type="Pfam" id="PF04480">
    <property type="entry name" value="DUF559"/>
    <property type="match status" value="1"/>
</dbReference>
<evidence type="ECO:0000256" key="1">
    <source>
        <dbReference type="SAM" id="MobiDB-lite"/>
    </source>
</evidence>
<protein>
    <recommendedName>
        <fullName evidence="2">DUF559 domain-containing protein</fullName>
    </recommendedName>
</protein>
<organism evidence="3 4">
    <name type="scientific">Aurantiacibacter marinus</name>
    <dbReference type="NCBI Taxonomy" id="874156"/>
    <lineage>
        <taxon>Bacteria</taxon>
        <taxon>Pseudomonadati</taxon>
        <taxon>Pseudomonadota</taxon>
        <taxon>Alphaproteobacteria</taxon>
        <taxon>Sphingomonadales</taxon>
        <taxon>Erythrobacteraceae</taxon>
        <taxon>Aurantiacibacter</taxon>
    </lineage>
</organism>
<accession>A0A0H0XWL3</accession>
<feature type="region of interest" description="Disordered" evidence="1">
    <location>
        <begin position="1"/>
        <end position="22"/>
    </location>
</feature>
<dbReference type="InterPro" id="IPR007569">
    <property type="entry name" value="DUF559"/>
</dbReference>
<evidence type="ECO:0000259" key="2">
    <source>
        <dbReference type="Pfam" id="PF04480"/>
    </source>
</evidence>
<reference evidence="3 4" key="1">
    <citation type="submission" date="2015-04" db="EMBL/GenBank/DDBJ databases">
        <title>The draft genome sequence of Erythrobacter marinus HWDM-33.</title>
        <authorList>
            <person name="Zhuang L."/>
            <person name="Liu Y."/>
            <person name="Shao Z."/>
        </authorList>
    </citation>
    <scope>NUCLEOTIDE SEQUENCE [LARGE SCALE GENOMIC DNA]</scope>
    <source>
        <strain evidence="3 4">HWDM-33</strain>
    </source>
</reference>
<dbReference type="Proteomes" id="UP000053455">
    <property type="component" value="Unassembled WGS sequence"/>
</dbReference>
<sequence>MVERKTLQIRDTTDAEAPELEKKGRGWKISDKRLDVLHDQARDMKRHASDAHKALAARFAKADLGKYTFKRFAVVGSAIVDFNCHNLGMAIVIDEEGDNEALNRRRDKSLESVGVRVMHLKAADILENMDEVLVRITAGMRLRISDRADARRDHFAQRKGDDER</sequence>
<dbReference type="AlphaFoldDB" id="A0A0H0XWL3"/>
<name>A0A0H0XWL3_9SPHN</name>
<gene>
    <name evidence="3" type="ORF">AAV99_04020</name>
</gene>